<name>A0A5R9PEL7_9GAMM</name>
<dbReference type="InterPro" id="IPR012312">
    <property type="entry name" value="Hemerythrin-like"/>
</dbReference>
<dbReference type="Pfam" id="PF01814">
    <property type="entry name" value="Hemerythrin"/>
    <property type="match status" value="1"/>
</dbReference>
<dbReference type="EMBL" id="SROY01000002">
    <property type="protein sequence ID" value="TLX21941.1"/>
    <property type="molecule type" value="Genomic_DNA"/>
</dbReference>
<feature type="domain" description="Hemerythrin-like" evidence="1">
    <location>
        <begin position="4"/>
        <end position="133"/>
    </location>
</feature>
<keyword evidence="3" id="KW-1185">Reference proteome</keyword>
<evidence type="ECO:0000313" key="3">
    <source>
        <dbReference type="Proteomes" id="UP000308508"/>
    </source>
</evidence>
<evidence type="ECO:0000313" key="2">
    <source>
        <dbReference type="EMBL" id="TLX21941.1"/>
    </source>
</evidence>
<sequence length="136" mass="15104">MNTSSIRSDHEALYASMDELRRLLATGVAESADALFVELRKLSATIKLHLAIEDRMLYPALANASDAQVAVIGKRFQHEMGGLAAAYEDFAARWDTTIRIGAEPERFRDEAASLLDALHARIQHEDRELLPLAESL</sequence>
<accession>A0A5R9PEL7</accession>
<gene>
    <name evidence="2" type="ORF">E5S66_05240</name>
</gene>
<dbReference type="RefSeq" id="WP_138348156.1">
    <property type="nucleotide sequence ID" value="NZ_SROY01000002.1"/>
</dbReference>
<dbReference type="AlphaFoldDB" id="A0A5R9PEL7"/>
<comment type="caution">
    <text evidence="2">The sequence shown here is derived from an EMBL/GenBank/DDBJ whole genome shotgun (WGS) entry which is preliminary data.</text>
</comment>
<dbReference type="Proteomes" id="UP000308508">
    <property type="component" value="Unassembled WGS sequence"/>
</dbReference>
<evidence type="ECO:0000259" key="1">
    <source>
        <dbReference type="Pfam" id="PF01814"/>
    </source>
</evidence>
<dbReference type="STRING" id="1123377.GCA_000423885_02772"/>
<protein>
    <submittedName>
        <fullName evidence="2">Hemerythrin domain-containing protein</fullName>
    </submittedName>
</protein>
<dbReference type="Gene3D" id="1.20.120.520">
    <property type="entry name" value="nmb1532 protein domain like"/>
    <property type="match status" value="1"/>
</dbReference>
<organism evidence="2 3">
    <name type="scientific">Thermomonas fusca</name>
    <dbReference type="NCBI Taxonomy" id="215690"/>
    <lineage>
        <taxon>Bacteria</taxon>
        <taxon>Pseudomonadati</taxon>
        <taxon>Pseudomonadota</taxon>
        <taxon>Gammaproteobacteria</taxon>
        <taxon>Lysobacterales</taxon>
        <taxon>Lysobacteraceae</taxon>
        <taxon>Thermomonas</taxon>
    </lineage>
</organism>
<reference evidence="2 3" key="1">
    <citation type="submission" date="2019-04" db="EMBL/GenBank/DDBJ databases">
        <authorList>
            <person name="Grouzdev D.S."/>
            <person name="Nazina T.N."/>
        </authorList>
    </citation>
    <scope>NUCLEOTIDE SEQUENCE [LARGE SCALE GENOMIC DNA]</scope>
    <source>
        <strain evidence="2 3">SHC 3-19</strain>
    </source>
</reference>
<proteinExistence type="predicted"/>